<keyword evidence="4" id="KW-1185">Reference proteome</keyword>
<reference evidence="2" key="3">
    <citation type="submission" date="2011-03" db="EMBL/GenBank/DDBJ databases">
        <title>Annotation of Magnaporthe poae ATCC 64411.</title>
        <authorList>
            <person name="Ma L.-J."/>
            <person name="Dead R."/>
            <person name="Young S.K."/>
            <person name="Zeng Q."/>
            <person name="Gargeya S."/>
            <person name="Fitzgerald M."/>
            <person name="Haas B."/>
            <person name="Abouelleil A."/>
            <person name="Alvarado L."/>
            <person name="Arachchi H.M."/>
            <person name="Berlin A."/>
            <person name="Brown A."/>
            <person name="Chapman S.B."/>
            <person name="Chen Z."/>
            <person name="Dunbar C."/>
            <person name="Freedman E."/>
            <person name="Gearin G."/>
            <person name="Gellesch M."/>
            <person name="Goldberg J."/>
            <person name="Griggs A."/>
            <person name="Gujja S."/>
            <person name="Heiman D."/>
            <person name="Howarth C."/>
            <person name="Larson L."/>
            <person name="Lui A."/>
            <person name="MacDonald P.J.P."/>
            <person name="Mehta T."/>
            <person name="Montmayeur A."/>
            <person name="Murphy C."/>
            <person name="Neiman D."/>
            <person name="Pearson M."/>
            <person name="Priest M."/>
            <person name="Roberts A."/>
            <person name="Saif S."/>
            <person name="Shea T."/>
            <person name="Shenoy N."/>
            <person name="Sisk P."/>
            <person name="Stolte C."/>
            <person name="Sykes S."/>
            <person name="Yandava C."/>
            <person name="Wortman J."/>
            <person name="Nusbaum C."/>
            <person name="Birren B."/>
        </authorList>
    </citation>
    <scope>NUCLEOTIDE SEQUENCE</scope>
    <source>
        <strain evidence="2">ATCC 64411</strain>
    </source>
</reference>
<dbReference type="EMBL" id="GL876970">
    <property type="protein sequence ID" value="KLU87081.1"/>
    <property type="molecule type" value="Genomic_DNA"/>
</dbReference>
<feature type="compositionally biased region" description="Polar residues" evidence="1">
    <location>
        <begin position="1"/>
        <end position="10"/>
    </location>
</feature>
<evidence type="ECO:0000256" key="1">
    <source>
        <dbReference type="SAM" id="MobiDB-lite"/>
    </source>
</evidence>
<protein>
    <submittedName>
        <fullName evidence="2 3">Uncharacterized protein</fullName>
    </submittedName>
</protein>
<evidence type="ECO:0000313" key="3">
    <source>
        <dbReference type="EnsemblFungi" id="MAPG_06086T0"/>
    </source>
</evidence>
<dbReference type="AlphaFoldDB" id="A0A0C4E141"/>
<reference evidence="3" key="4">
    <citation type="journal article" date="2015" name="G3 (Bethesda)">
        <title>Genome sequences of three phytopathogenic species of the Magnaporthaceae family of fungi.</title>
        <authorList>
            <person name="Okagaki L.H."/>
            <person name="Nunes C.C."/>
            <person name="Sailsbery J."/>
            <person name="Clay B."/>
            <person name="Brown D."/>
            <person name="John T."/>
            <person name="Oh Y."/>
            <person name="Young N."/>
            <person name="Fitzgerald M."/>
            <person name="Haas B.J."/>
            <person name="Zeng Q."/>
            <person name="Young S."/>
            <person name="Adiconis X."/>
            <person name="Fan L."/>
            <person name="Levin J.Z."/>
            <person name="Mitchell T.K."/>
            <person name="Okubara P.A."/>
            <person name="Farman M.L."/>
            <person name="Kohn L.M."/>
            <person name="Birren B."/>
            <person name="Ma L.-J."/>
            <person name="Dean R.A."/>
        </authorList>
    </citation>
    <scope>NUCLEOTIDE SEQUENCE</scope>
    <source>
        <strain evidence="3">ATCC 64411 / 73-15</strain>
    </source>
</reference>
<name>A0A0C4E141_MAGP6</name>
<sequence>MIARKTTSAEPSGVDRAPPYPTLAPLPSNEKRDATTTQPGSETCGYRTDAQFRPFACGAGLTCTNSNNVRACCTDCQHSTFGTGCLDATHTLCVDKTAEHRMQYCCTDFVDVPYCATYLWSTTTETRSVYTLYICESTAQRGVQILAAEPRPPNGRGGPSEPRTTSTQGSSSIPGAAESTGPLVGVIVGDLLPVSPASELPTISQPGVGGGGGEIFEATGSSASKIKIDRGWAYCHEKDGFPCGVADEGLLVELPGHGP</sequence>
<dbReference type="EMBL" id="ADBL01001458">
    <property type="status" value="NOT_ANNOTATED_CDS"/>
    <property type="molecule type" value="Genomic_DNA"/>
</dbReference>
<dbReference type="EMBL" id="ADBL01001459">
    <property type="status" value="NOT_ANNOTATED_CDS"/>
    <property type="molecule type" value="Genomic_DNA"/>
</dbReference>
<gene>
    <name evidence="2" type="ORF">MAPG_06086</name>
</gene>
<evidence type="ECO:0000313" key="4">
    <source>
        <dbReference type="Proteomes" id="UP000011715"/>
    </source>
</evidence>
<organism evidence="3 4">
    <name type="scientific">Magnaporthiopsis poae (strain ATCC 64411 / 73-15)</name>
    <name type="common">Kentucky bluegrass fungus</name>
    <name type="synonym">Magnaporthe poae</name>
    <dbReference type="NCBI Taxonomy" id="644358"/>
    <lineage>
        <taxon>Eukaryota</taxon>
        <taxon>Fungi</taxon>
        <taxon>Dikarya</taxon>
        <taxon>Ascomycota</taxon>
        <taxon>Pezizomycotina</taxon>
        <taxon>Sordariomycetes</taxon>
        <taxon>Sordariomycetidae</taxon>
        <taxon>Magnaporthales</taxon>
        <taxon>Magnaporthaceae</taxon>
        <taxon>Magnaporthiopsis</taxon>
    </lineage>
</organism>
<reference evidence="4" key="2">
    <citation type="submission" date="2010-05" db="EMBL/GenBank/DDBJ databases">
        <title>The genome sequence of Magnaporthe poae strain ATCC 64411.</title>
        <authorList>
            <person name="Ma L.-J."/>
            <person name="Dead R."/>
            <person name="Young S."/>
            <person name="Zeng Q."/>
            <person name="Koehrsen M."/>
            <person name="Alvarado L."/>
            <person name="Berlin A."/>
            <person name="Chapman S.B."/>
            <person name="Chen Z."/>
            <person name="Freedman E."/>
            <person name="Gellesch M."/>
            <person name="Goldberg J."/>
            <person name="Griggs A."/>
            <person name="Gujja S."/>
            <person name="Heilman E.R."/>
            <person name="Heiman D."/>
            <person name="Hepburn T."/>
            <person name="Howarth C."/>
            <person name="Jen D."/>
            <person name="Larson L."/>
            <person name="Mehta T."/>
            <person name="Neiman D."/>
            <person name="Pearson M."/>
            <person name="Roberts A."/>
            <person name="Saif S."/>
            <person name="Shea T."/>
            <person name="Shenoy N."/>
            <person name="Sisk P."/>
            <person name="Stolte C."/>
            <person name="Sykes S."/>
            <person name="Walk T."/>
            <person name="White J."/>
            <person name="Yandava C."/>
            <person name="Haas B."/>
            <person name="Nusbaum C."/>
            <person name="Birren B."/>
        </authorList>
    </citation>
    <scope>NUCLEOTIDE SEQUENCE [LARGE SCALE GENOMIC DNA]</scope>
    <source>
        <strain evidence="4">ATCC 64411 / 73-15</strain>
    </source>
</reference>
<dbReference type="Proteomes" id="UP000011715">
    <property type="component" value="Unassembled WGS sequence"/>
</dbReference>
<proteinExistence type="predicted"/>
<feature type="compositionally biased region" description="Polar residues" evidence="1">
    <location>
        <begin position="162"/>
        <end position="173"/>
    </location>
</feature>
<feature type="region of interest" description="Disordered" evidence="1">
    <location>
        <begin position="1"/>
        <end position="42"/>
    </location>
</feature>
<dbReference type="OrthoDB" id="4814718at2759"/>
<dbReference type="STRING" id="644358.A0A0C4E141"/>
<evidence type="ECO:0000313" key="2">
    <source>
        <dbReference type="EMBL" id="KLU87081.1"/>
    </source>
</evidence>
<accession>A0A0C4E141</accession>
<dbReference type="eggNOG" id="ENOG502RMX8">
    <property type="taxonomic scope" value="Eukaryota"/>
</dbReference>
<dbReference type="EnsemblFungi" id="MAPG_06086T0">
    <property type="protein sequence ID" value="MAPG_06086T0"/>
    <property type="gene ID" value="MAPG_06086"/>
</dbReference>
<reference evidence="2" key="1">
    <citation type="submission" date="2010-05" db="EMBL/GenBank/DDBJ databases">
        <title>The Genome Sequence of Magnaporthe poae strain ATCC 64411.</title>
        <authorList>
            <consortium name="The Broad Institute Genome Sequencing Platform"/>
            <consortium name="Broad Institute Genome Sequencing Center for Infectious Disease"/>
            <person name="Ma L.-J."/>
            <person name="Dead R."/>
            <person name="Young S."/>
            <person name="Zeng Q."/>
            <person name="Koehrsen M."/>
            <person name="Alvarado L."/>
            <person name="Berlin A."/>
            <person name="Chapman S.B."/>
            <person name="Chen Z."/>
            <person name="Freedman E."/>
            <person name="Gellesch M."/>
            <person name="Goldberg J."/>
            <person name="Griggs A."/>
            <person name="Gujja S."/>
            <person name="Heilman E.R."/>
            <person name="Heiman D."/>
            <person name="Hepburn T."/>
            <person name="Howarth C."/>
            <person name="Jen D."/>
            <person name="Larson L."/>
            <person name="Mehta T."/>
            <person name="Neiman D."/>
            <person name="Pearson M."/>
            <person name="Roberts A."/>
            <person name="Saif S."/>
            <person name="Shea T."/>
            <person name="Shenoy N."/>
            <person name="Sisk P."/>
            <person name="Stolte C."/>
            <person name="Sykes S."/>
            <person name="Walk T."/>
            <person name="White J."/>
            <person name="Yandava C."/>
            <person name="Haas B."/>
            <person name="Nusbaum C."/>
            <person name="Birren B."/>
        </authorList>
    </citation>
    <scope>NUCLEOTIDE SEQUENCE</scope>
    <source>
        <strain evidence="2">ATCC 64411</strain>
    </source>
</reference>
<dbReference type="VEuPathDB" id="FungiDB:MAPG_06086"/>
<reference evidence="3" key="5">
    <citation type="submission" date="2015-06" db="UniProtKB">
        <authorList>
            <consortium name="EnsemblFungi"/>
        </authorList>
    </citation>
    <scope>IDENTIFICATION</scope>
    <source>
        <strain evidence="3">ATCC 64411</strain>
    </source>
</reference>
<feature type="region of interest" description="Disordered" evidence="1">
    <location>
        <begin position="148"/>
        <end position="176"/>
    </location>
</feature>